<protein>
    <submittedName>
        <fullName evidence="1">Uncharacterized protein</fullName>
    </submittedName>
</protein>
<dbReference type="EMBL" id="AEPE02000006">
    <property type="protein sequence ID" value="EFZ36421.1"/>
    <property type="molecule type" value="Genomic_DNA"/>
</dbReference>
<evidence type="ECO:0000313" key="1">
    <source>
        <dbReference type="EMBL" id="EFZ36421.1"/>
    </source>
</evidence>
<name>E7RT70_9BACT</name>
<reference evidence="1" key="1">
    <citation type="submission" date="2011-01" db="EMBL/GenBank/DDBJ databases">
        <authorList>
            <person name="Muzny D."/>
            <person name="Qin X."/>
            <person name="Buhay C."/>
            <person name="Dugan-Rocha S."/>
            <person name="Ding Y."/>
            <person name="Chen G."/>
            <person name="Hawes A."/>
            <person name="Holder M."/>
            <person name="Jhangiani S."/>
            <person name="Johnson A."/>
            <person name="Khan Z."/>
            <person name="Li Z."/>
            <person name="Liu W."/>
            <person name="Liu X."/>
            <person name="Perez L."/>
            <person name="Shen H."/>
            <person name="Wang Q."/>
            <person name="Watt J."/>
            <person name="Xi L."/>
            <person name="Xin Y."/>
            <person name="Zhou J."/>
            <person name="Deng J."/>
            <person name="Jiang H."/>
            <person name="Liu Y."/>
            <person name="Qu J."/>
            <person name="Song X.-Z."/>
            <person name="Zhang L."/>
            <person name="Villasana D."/>
            <person name="Johnson A."/>
            <person name="Liu J."/>
            <person name="Liyanage D."/>
            <person name="Lorensuhewa L."/>
            <person name="Robinson T."/>
            <person name="Song A."/>
            <person name="Song B.-B."/>
            <person name="Dinh H."/>
            <person name="Thornton R."/>
            <person name="Coyle M."/>
            <person name="Francisco L."/>
            <person name="Jackson L."/>
            <person name="Javaid M."/>
            <person name="Korchina V."/>
            <person name="Kovar C."/>
            <person name="Mata R."/>
            <person name="Mathew T."/>
            <person name="Ngo R."/>
            <person name="Nguyen L."/>
            <person name="Nguyen N."/>
            <person name="Okwuonu G."/>
            <person name="Ongeri F."/>
            <person name="Pham C."/>
            <person name="Simmons D."/>
            <person name="Wilczek-Boney K."/>
            <person name="Hale W."/>
            <person name="Jakkamsetti A."/>
            <person name="Pham P."/>
            <person name="Ruth R."/>
            <person name="San Lucas F."/>
            <person name="Warren J."/>
            <person name="Zhang J."/>
            <person name="Zhao Z."/>
            <person name="Zhou C."/>
            <person name="Zhu D."/>
            <person name="Lee S."/>
            <person name="Bess C."/>
            <person name="Blankenburg K."/>
            <person name="Forbes L."/>
            <person name="Fu Q."/>
            <person name="Gubbala S."/>
            <person name="Hirani K."/>
            <person name="Jayaseelan J.C."/>
            <person name="Lara F."/>
            <person name="Munidasa M."/>
            <person name="Palculict T."/>
            <person name="Patil S."/>
            <person name="Pu L.-L."/>
            <person name="Saada N."/>
            <person name="Tang L."/>
            <person name="Weissenberger G."/>
            <person name="Zhu Y."/>
            <person name="Hemphill L."/>
            <person name="Shang Y."/>
            <person name="Youmans B."/>
            <person name="Ayvaz T."/>
            <person name="Ross M."/>
            <person name="Santibanez J."/>
            <person name="Aqrawi P."/>
            <person name="Gross S."/>
            <person name="Joshi V."/>
            <person name="Fowler G."/>
            <person name="Nazareth L."/>
            <person name="Reid J."/>
            <person name="Worley K."/>
            <person name="Petrosino J."/>
            <person name="Highlander S."/>
            <person name="Gibbs R."/>
        </authorList>
    </citation>
    <scope>NUCLEOTIDE SEQUENCE [LARGE SCALE GENOMIC DNA]</scope>
    <source>
        <strain evidence="1">ATCC 33269</strain>
    </source>
</reference>
<proteinExistence type="predicted"/>
<gene>
    <name evidence="1" type="ORF">HMPREF0663_12488</name>
</gene>
<keyword evidence="2" id="KW-1185">Reference proteome</keyword>
<dbReference type="AlphaFoldDB" id="E7RT70"/>
<dbReference type="Proteomes" id="UP000005580">
    <property type="component" value="Unassembled WGS sequence"/>
</dbReference>
<comment type="caution">
    <text evidence="1">The sequence shown here is derived from an EMBL/GenBank/DDBJ whole genome shotgun (WGS) entry which is preliminary data.</text>
</comment>
<dbReference type="HOGENOM" id="CLU_3156364_0_0_10"/>
<accession>E7RT70</accession>
<organism evidence="1 2">
    <name type="scientific">Hoylesella oralis ATCC 33269</name>
    <dbReference type="NCBI Taxonomy" id="873533"/>
    <lineage>
        <taxon>Bacteria</taxon>
        <taxon>Pseudomonadati</taxon>
        <taxon>Bacteroidota</taxon>
        <taxon>Bacteroidia</taxon>
        <taxon>Bacteroidales</taxon>
        <taxon>Prevotellaceae</taxon>
        <taxon>Hoylesella</taxon>
    </lineage>
</organism>
<sequence>MIFNRYKNTKKHWAQQKIRIKVSYFRTILLISQSNVIRLTIKLKLNIK</sequence>
<evidence type="ECO:0000313" key="2">
    <source>
        <dbReference type="Proteomes" id="UP000005580"/>
    </source>
</evidence>